<dbReference type="Pfam" id="PF13404">
    <property type="entry name" value="HTH_AsnC-type"/>
    <property type="match status" value="1"/>
</dbReference>
<keyword evidence="2" id="KW-0238">DNA-binding</keyword>
<dbReference type="GO" id="GO:0043200">
    <property type="term" value="P:response to amino acid"/>
    <property type="evidence" value="ECO:0007669"/>
    <property type="project" value="TreeGrafter"/>
</dbReference>
<evidence type="ECO:0000256" key="2">
    <source>
        <dbReference type="ARBA" id="ARBA00023125"/>
    </source>
</evidence>
<dbReference type="PROSITE" id="PS50956">
    <property type="entry name" value="HTH_ASNC_2"/>
    <property type="match status" value="1"/>
</dbReference>
<dbReference type="RefSeq" id="WP_203989082.1">
    <property type="nucleotide sequence ID" value="NZ_BOPG01000011.1"/>
</dbReference>
<dbReference type="GO" id="GO:0005829">
    <property type="term" value="C:cytosol"/>
    <property type="evidence" value="ECO:0007669"/>
    <property type="project" value="TreeGrafter"/>
</dbReference>
<dbReference type="Pfam" id="PF01037">
    <property type="entry name" value="AsnC_trans_reg"/>
    <property type="match status" value="1"/>
</dbReference>
<dbReference type="PANTHER" id="PTHR30154:SF34">
    <property type="entry name" value="TRANSCRIPTIONAL REGULATOR AZLB"/>
    <property type="match status" value="1"/>
</dbReference>
<organism evidence="5 6">
    <name type="scientific">Virgisporangium aurantiacum</name>
    <dbReference type="NCBI Taxonomy" id="175570"/>
    <lineage>
        <taxon>Bacteria</taxon>
        <taxon>Bacillati</taxon>
        <taxon>Actinomycetota</taxon>
        <taxon>Actinomycetes</taxon>
        <taxon>Micromonosporales</taxon>
        <taxon>Micromonosporaceae</taxon>
        <taxon>Virgisporangium</taxon>
    </lineage>
</organism>
<protein>
    <submittedName>
        <fullName evidence="5">AsnC family transcriptional regulator</fullName>
    </submittedName>
</protein>
<accession>A0A8J4DX77</accession>
<dbReference type="Gene3D" id="1.10.10.10">
    <property type="entry name" value="Winged helix-like DNA-binding domain superfamily/Winged helix DNA-binding domain"/>
    <property type="match status" value="1"/>
</dbReference>
<evidence type="ECO:0000256" key="3">
    <source>
        <dbReference type="ARBA" id="ARBA00023163"/>
    </source>
</evidence>
<keyword evidence="3" id="KW-0804">Transcription</keyword>
<dbReference type="InterPro" id="IPR000485">
    <property type="entry name" value="AsnC-type_HTH_dom"/>
</dbReference>
<evidence type="ECO:0000259" key="4">
    <source>
        <dbReference type="PROSITE" id="PS50956"/>
    </source>
</evidence>
<keyword evidence="6" id="KW-1185">Reference proteome</keyword>
<dbReference type="Proteomes" id="UP000612585">
    <property type="component" value="Unassembled WGS sequence"/>
</dbReference>
<comment type="caution">
    <text evidence="5">The sequence shown here is derived from an EMBL/GenBank/DDBJ whole genome shotgun (WGS) entry which is preliminary data.</text>
</comment>
<proteinExistence type="predicted"/>
<keyword evidence="1" id="KW-0805">Transcription regulation</keyword>
<gene>
    <name evidence="5" type="ORF">Vau01_017810</name>
</gene>
<dbReference type="SUPFAM" id="SSF46785">
    <property type="entry name" value="Winged helix' DNA-binding domain"/>
    <property type="match status" value="1"/>
</dbReference>
<dbReference type="PRINTS" id="PR00033">
    <property type="entry name" value="HTHASNC"/>
</dbReference>
<feature type="domain" description="HTH asnC-type" evidence="4">
    <location>
        <begin position="8"/>
        <end position="71"/>
    </location>
</feature>
<dbReference type="InterPro" id="IPR036388">
    <property type="entry name" value="WH-like_DNA-bd_sf"/>
</dbReference>
<dbReference type="GO" id="GO:0043565">
    <property type="term" value="F:sequence-specific DNA binding"/>
    <property type="evidence" value="ECO:0007669"/>
    <property type="project" value="InterPro"/>
</dbReference>
<dbReference type="InterPro" id="IPR011008">
    <property type="entry name" value="Dimeric_a/b-barrel"/>
</dbReference>
<dbReference type="InterPro" id="IPR019888">
    <property type="entry name" value="Tscrpt_reg_AsnC-like"/>
</dbReference>
<dbReference type="Gene3D" id="3.30.70.920">
    <property type="match status" value="1"/>
</dbReference>
<sequence>MPNSSPALDEVDHHLLGLLQRDSGRTLRELGDIVALSPSAVKRRIDRYRKHGVIARQVTLLDPIHLPTVLLAVCLVTLERESSRHQQAFRKRLLDATEVQQIYDVSGDWDYVVVLACSGMPHHTEVAHRLFNEAPNVRRYTTLFVLDPVRTSGALPTRAPNT</sequence>
<name>A0A8J4DX77_9ACTN</name>
<dbReference type="SUPFAM" id="SSF54909">
    <property type="entry name" value="Dimeric alpha+beta barrel"/>
    <property type="match status" value="1"/>
</dbReference>
<dbReference type="EMBL" id="BOPG01000011">
    <property type="protein sequence ID" value="GIJ54265.1"/>
    <property type="molecule type" value="Genomic_DNA"/>
</dbReference>
<dbReference type="SMART" id="SM00344">
    <property type="entry name" value="HTH_ASNC"/>
    <property type="match status" value="1"/>
</dbReference>
<dbReference type="AlphaFoldDB" id="A0A8J4DX77"/>
<dbReference type="PANTHER" id="PTHR30154">
    <property type="entry name" value="LEUCINE-RESPONSIVE REGULATORY PROTEIN"/>
    <property type="match status" value="1"/>
</dbReference>
<evidence type="ECO:0000313" key="5">
    <source>
        <dbReference type="EMBL" id="GIJ54265.1"/>
    </source>
</evidence>
<dbReference type="InterPro" id="IPR036390">
    <property type="entry name" value="WH_DNA-bd_sf"/>
</dbReference>
<evidence type="ECO:0000313" key="6">
    <source>
        <dbReference type="Proteomes" id="UP000612585"/>
    </source>
</evidence>
<reference evidence="5" key="1">
    <citation type="submission" date="2021-01" db="EMBL/GenBank/DDBJ databases">
        <title>Whole genome shotgun sequence of Virgisporangium aurantiacum NBRC 16421.</title>
        <authorList>
            <person name="Komaki H."/>
            <person name="Tamura T."/>
        </authorList>
    </citation>
    <scope>NUCLEOTIDE SEQUENCE</scope>
    <source>
        <strain evidence="5">NBRC 16421</strain>
    </source>
</reference>
<dbReference type="InterPro" id="IPR019887">
    <property type="entry name" value="Tscrpt_reg_AsnC/Lrp_C"/>
</dbReference>
<evidence type="ECO:0000256" key="1">
    <source>
        <dbReference type="ARBA" id="ARBA00023015"/>
    </source>
</evidence>